<dbReference type="Pfam" id="PF11066">
    <property type="entry name" value="DUF2867"/>
    <property type="match status" value="1"/>
</dbReference>
<gene>
    <name evidence="1" type="ORF">J2X11_000821</name>
</gene>
<accession>A0ABU1ULC6</accession>
<name>A0ABU1ULC6_9ACTN</name>
<comment type="caution">
    <text evidence="1">The sequence shown here is derived from an EMBL/GenBank/DDBJ whole genome shotgun (WGS) entry which is preliminary data.</text>
</comment>
<evidence type="ECO:0000313" key="1">
    <source>
        <dbReference type="EMBL" id="MDR7085982.1"/>
    </source>
</evidence>
<organism evidence="1 2">
    <name type="scientific">Aeromicrobium panaciterrae</name>
    <dbReference type="NCBI Taxonomy" id="363861"/>
    <lineage>
        <taxon>Bacteria</taxon>
        <taxon>Bacillati</taxon>
        <taxon>Actinomycetota</taxon>
        <taxon>Actinomycetes</taxon>
        <taxon>Propionibacteriales</taxon>
        <taxon>Nocardioidaceae</taxon>
        <taxon>Aeromicrobium</taxon>
    </lineage>
</organism>
<sequence>MRLPRSAHDEQGWRVAEIAPDFEVEDVWALPVHGGPDDFAQLLEVMTHLSSDDSPSRISRVLFGVRYKLGEWFGWDEDDKLPIPGDNESSLMSRLPADLRGTTDGFDSGSLPFDPLYRTDRESAAEISNKTVHAMMHLGWVDKGHGDHQGQMAVLVKPRGRFGKVYMDLIKPFRYLIVYPALMRQIERAWDTRDR</sequence>
<proteinExistence type="predicted"/>
<evidence type="ECO:0008006" key="3">
    <source>
        <dbReference type="Google" id="ProtNLM"/>
    </source>
</evidence>
<dbReference type="Proteomes" id="UP001257739">
    <property type="component" value="Unassembled WGS sequence"/>
</dbReference>
<dbReference type="RefSeq" id="WP_309967068.1">
    <property type="nucleotide sequence ID" value="NZ_JAVDWH010000001.1"/>
</dbReference>
<reference evidence="1 2" key="1">
    <citation type="submission" date="2023-07" db="EMBL/GenBank/DDBJ databases">
        <title>Sorghum-associated microbial communities from plants grown in Nebraska, USA.</title>
        <authorList>
            <person name="Schachtman D."/>
        </authorList>
    </citation>
    <scope>NUCLEOTIDE SEQUENCE [LARGE SCALE GENOMIC DNA]</scope>
    <source>
        <strain evidence="1 2">BE248</strain>
    </source>
</reference>
<dbReference type="EMBL" id="JAVDWH010000001">
    <property type="protein sequence ID" value="MDR7085982.1"/>
    <property type="molecule type" value="Genomic_DNA"/>
</dbReference>
<evidence type="ECO:0000313" key="2">
    <source>
        <dbReference type="Proteomes" id="UP001257739"/>
    </source>
</evidence>
<keyword evidence="2" id="KW-1185">Reference proteome</keyword>
<protein>
    <recommendedName>
        <fullName evidence="3">DUF2867 domain-containing protein</fullName>
    </recommendedName>
</protein>
<dbReference type="InterPro" id="IPR021295">
    <property type="entry name" value="DUF2867"/>
</dbReference>